<dbReference type="OrthoDB" id="6149831at2759"/>
<dbReference type="Pfam" id="PF00428">
    <property type="entry name" value="Ribosomal_60s"/>
    <property type="match status" value="1"/>
</dbReference>
<dbReference type="GO" id="GO:0000027">
    <property type="term" value="P:ribosomal large subunit assembly"/>
    <property type="evidence" value="ECO:0007669"/>
    <property type="project" value="TreeGrafter"/>
</dbReference>
<dbReference type="GO" id="GO:0070180">
    <property type="term" value="F:large ribosomal subunit rRNA binding"/>
    <property type="evidence" value="ECO:0007669"/>
    <property type="project" value="TreeGrafter"/>
</dbReference>
<dbReference type="GO" id="GO:0003735">
    <property type="term" value="F:structural constituent of ribosome"/>
    <property type="evidence" value="ECO:0007669"/>
    <property type="project" value="TreeGrafter"/>
</dbReference>
<keyword evidence="9" id="KW-1185">Reference proteome</keyword>
<gene>
    <name evidence="8" type="ORF">A6R68_14393</name>
</gene>
<evidence type="ECO:0000256" key="4">
    <source>
        <dbReference type="ARBA" id="ARBA00023274"/>
    </source>
</evidence>
<evidence type="ECO:0000256" key="1">
    <source>
        <dbReference type="ARBA" id="ARBA00002200"/>
    </source>
</evidence>
<reference evidence="8 9" key="1">
    <citation type="submission" date="2016-06" db="EMBL/GenBank/DDBJ databases">
        <title>The Draft Genome Sequence and Annotation of the Desert Woodrat Neotoma lepida.</title>
        <authorList>
            <person name="Campbell M."/>
            <person name="Oakeson K.F."/>
            <person name="Yandell M."/>
            <person name="Halpert J.R."/>
            <person name="Dearing D."/>
        </authorList>
    </citation>
    <scope>NUCLEOTIDE SEQUENCE [LARGE SCALE GENOMIC DNA]</scope>
    <source>
        <strain evidence="8">417</strain>
        <tissue evidence="8">Liver</tissue>
    </source>
</reference>
<evidence type="ECO:0000256" key="2">
    <source>
        <dbReference type="ARBA" id="ARBA00008889"/>
    </source>
</evidence>
<evidence type="ECO:0000256" key="6">
    <source>
        <dbReference type="ARBA" id="ARBA00035444"/>
    </source>
</evidence>
<comment type="similarity">
    <text evidence="2">Belongs to the universal ribosomal protein uL10 family.</text>
</comment>
<feature type="compositionally biased region" description="Acidic residues" evidence="7">
    <location>
        <begin position="217"/>
        <end position="226"/>
    </location>
</feature>
<feature type="compositionally biased region" description="Low complexity" evidence="7">
    <location>
        <begin position="203"/>
        <end position="212"/>
    </location>
</feature>
<dbReference type="Proteomes" id="UP000092124">
    <property type="component" value="Unassembled WGS sequence"/>
</dbReference>
<sequence>MAAAGLVAVAAAAEYSGPVASGGNLSGANCGPSPGVGPGSGPGSWSRSVDRALEEAAVTGVLSLSGRKLREFPRGAANHDLTDTTRAENSQKSELYVQLNEFKLIFVGVENLFALKPVLDITEQTLHSQFLEGVRNVASVCLQIGHPTVASVPHSIISGYKRVLVLSVETEYTFPLAEKVKAFLADSSAFVAAAPVAATTTAAPAAAAAPAKAEAKEESEESDEDMGFGLFD</sequence>
<evidence type="ECO:0000256" key="7">
    <source>
        <dbReference type="SAM" id="MobiDB-lite"/>
    </source>
</evidence>
<comment type="caution">
    <text evidence="8">The sequence shown here is derived from an EMBL/GenBank/DDBJ whole genome shotgun (WGS) entry which is preliminary data.</text>
</comment>
<dbReference type="GO" id="GO:0002181">
    <property type="term" value="P:cytoplasmic translation"/>
    <property type="evidence" value="ECO:0007669"/>
    <property type="project" value="TreeGrafter"/>
</dbReference>
<accession>A0A1A6H9V5</accession>
<proteinExistence type="inferred from homology"/>
<name>A0A1A6H9V5_NEOLE</name>
<evidence type="ECO:0000256" key="5">
    <source>
        <dbReference type="ARBA" id="ARBA00035202"/>
    </source>
</evidence>
<dbReference type="PANTHER" id="PTHR45699">
    <property type="entry name" value="60S ACIDIC RIBOSOMAL PROTEIN P0"/>
    <property type="match status" value="1"/>
</dbReference>
<evidence type="ECO:0000313" key="9">
    <source>
        <dbReference type="Proteomes" id="UP000092124"/>
    </source>
</evidence>
<dbReference type="GO" id="GO:0022625">
    <property type="term" value="C:cytosolic large ribosomal subunit"/>
    <property type="evidence" value="ECO:0007669"/>
    <property type="project" value="TreeGrafter"/>
</dbReference>
<evidence type="ECO:0000256" key="3">
    <source>
        <dbReference type="ARBA" id="ARBA00022980"/>
    </source>
</evidence>
<keyword evidence="3" id="KW-0689">Ribosomal protein</keyword>
<keyword evidence="4" id="KW-0687">Ribonucleoprotein</keyword>
<protein>
    <recommendedName>
        <fullName evidence="5">Large ribosomal subunit protein uL10</fullName>
    </recommendedName>
    <alternativeName>
        <fullName evidence="6">60S acidic ribosomal protein P0</fullName>
    </alternativeName>
</protein>
<feature type="region of interest" description="Disordered" evidence="7">
    <location>
        <begin position="203"/>
        <end position="232"/>
    </location>
</feature>
<dbReference type="EMBL" id="LZPO01044190">
    <property type="protein sequence ID" value="OBS75079.1"/>
    <property type="molecule type" value="Genomic_DNA"/>
</dbReference>
<evidence type="ECO:0000313" key="8">
    <source>
        <dbReference type="EMBL" id="OBS75079.1"/>
    </source>
</evidence>
<dbReference type="PANTHER" id="PTHR45699:SF3">
    <property type="entry name" value="LARGE RIBOSOMAL SUBUNIT PROTEIN UL10"/>
    <property type="match status" value="1"/>
</dbReference>
<dbReference type="STRING" id="56216.A0A1A6H9V5"/>
<organism evidence="8 9">
    <name type="scientific">Neotoma lepida</name>
    <name type="common">Desert woodrat</name>
    <dbReference type="NCBI Taxonomy" id="56216"/>
    <lineage>
        <taxon>Eukaryota</taxon>
        <taxon>Metazoa</taxon>
        <taxon>Chordata</taxon>
        <taxon>Craniata</taxon>
        <taxon>Vertebrata</taxon>
        <taxon>Euteleostomi</taxon>
        <taxon>Mammalia</taxon>
        <taxon>Eutheria</taxon>
        <taxon>Euarchontoglires</taxon>
        <taxon>Glires</taxon>
        <taxon>Rodentia</taxon>
        <taxon>Myomorpha</taxon>
        <taxon>Muroidea</taxon>
        <taxon>Cricetidae</taxon>
        <taxon>Neotominae</taxon>
        <taxon>Neotoma</taxon>
    </lineage>
</organism>
<dbReference type="AlphaFoldDB" id="A0A1A6H9V5"/>
<comment type="function">
    <text evidence="1">Ribosomal protein P0 is the functional equivalent of E.coli protein L10.</text>
</comment>
<dbReference type="InterPro" id="IPR050323">
    <property type="entry name" value="Ribosomal_protein_uL10"/>
</dbReference>